<feature type="compositionally biased region" description="Polar residues" evidence="1">
    <location>
        <begin position="52"/>
        <end position="61"/>
    </location>
</feature>
<organism evidence="2 3">
    <name type="scientific">Gnathostoma spinigerum</name>
    <dbReference type="NCBI Taxonomy" id="75299"/>
    <lineage>
        <taxon>Eukaryota</taxon>
        <taxon>Metazoa</taxon>
        <taxon>Ecdysozoa</taxon>
        <taxon>Nematoda</taxon>
        <taxon>Chromadorea</taxon>
        <taxon>Rhabditida</taxon>
        <taxon>Spirurina</taxon>
        <taxon>Gnathostomatomorpha</taxon>
        <taxon>Gnathostomatoidea</taxon>
        <taxon>Gnathostomatidae</taxon>
        <taxon>Gnathostoma</taxon>
    </lineage>
</organism>
<feature type="region of interest" description="Disordered" evidence="1">
    <location>
        <begin position="1"/>
        <end position="75"/>
    </location>
</feature>
<dbReference type="EMBL" id="JBGFUD010019935">
    <property type="protein sequence ID" value="MFH4984665.1"/>
    <property type="molecule type" value="Genomic_DNA"/>
</dbReference>
<proteinExistence type="predicted"/>
<evidence type="ECO:0000256" key="1">
    <source>
        <dbReference type="SAM" id="MobiDB-lite"/>
    </source>
</evidence>
<comment type="caution">
    <text evidence="2">The sequence shown here is derived from an EMBL/GenBank/DDBJ whole genome shotgun (WGS) entry which is preliminary data.</text>
</comment>
<gene>
    <name evidence="2" type="ORF">AB6A40_011374</name>
</gene>
<evidence type="ECO:0000313" key="2">
    <source>
        <dbReference type="EMBL" id="MFH4984665.1"/>
    </source>
</evidence>
<sequence>MSHSCTLDVGNLTKTDTENAAGDDGILDKGNHVSGEIIQNGMPSSESERISHLSTPQNVTSHPRRTTQPRVFNVT</sequence>
<accession>A0ABD6EXI6</accession>
<keyword evidence="3" id="KW-1185">Reference proteome</keyword>
<reference evidence="2 3" key="1">
    <citation type="submission" date="2024-08" db="EMBL/GenBank/DDBJ databases">
        <title>Gnathostoma spinigerum genome.</title>
        <authorList>
            <person name="Gonzalez-Bertolin B."/>
            <person name="Monzon S."/>
            <person name="Zaballos A."/>
            <person name="Jimenez P."/>
            <person name="Dekumyoy P."/>
            <person name="Varona S."/>
            <person name="Cuesta I."/>
            <person name="Sumanam S."/>
            <person name="Adisakwattana P."/>
            <person name="Gasser R.B."/>
            <person name="Hernandez-Gonzalez A."/>
            <person name="Young N.D."/>
            <person name="Perteguer M.J."/>
        </authorList>
    </citation>
    <scope>NUCLEOTIDE SEQUENCE [LARGE SCALE GENOMIC DNA]</scope>
    <source>
        <strain evidence="2">AL3</strain>
        <tissue evidence="2">Liver</tissue>
    </source>
</reference>
<protein>
    <submittedName>
        <fullName evidence="2">Uncharacterized protein</fullName>
    </submittedName>
</protein>
<dbReference type="Proteomes" id="UP001608902">
    <property type="component" value="Unassembled WGS sequence"/>
</dbReference>
<name>A0ABD6EXI6_9BILA</name>
<evidence type="ECO:0000313" key="3">
    <source>
        <dbReference type="Proteomes" id="UP001608902"/>
    </source>
</evidence>
<dbReference type="AlphaFoldDB" id="A0ABD6EXI6"/>